<dbReference type="Proteomes" id="UP001431131">
    <property type="component" value="Unassembled WGS sequence"/>
</dbReference>
<evidence type="ECO:0008006" key="4">
    <source>
        <dbReference type="Google" id="ProtNLM"/>
    </source>
</evidence>
<comment type="caution">
    <text evidence="2">The sequence shown here is derived from an EMBL/GenBank/DDBJ whole genome shotgun (WGS) entry which is preliminary data.</text>
</comment>
<name>A0AAW5DYL3_9BACI</name>
<dbReference type="EMBL" id="JAKTTI010000002">
    <property type="protein sequence ID" value="MCH1624095.1"/>
    <property type="molecule type" value="Genomic_DNA"/>
</dbReference>
<reference evidence="2" key="1">
    <citation type="submission" date="2022-02" db="EMBL/GenBank/DDBJ databases">
        <title>Fredinandcohnia quinoae sp. nov. isolated from Chenopodium quinoa seeds.</title>
        <authorList>
            <person name="Saati-Santamaria Z."/>
            <person name="Flores-Felix J.D."/>
            <person name="Igual J.M."/>
            <person name="Velazquez E."/>
            <person name="Garcia-Fraile P."/>
            <person name="Martinez-Molina E."/>
        </authorList>
    </citation>
    <scope>NUCLEOTIDE SEQUENCE</scope>
    <source>
        <strain evidence="2">SECRCQ15</strain>
    </source>
</reference>
<protein>
    <recommendedName>
        <fullName evidence="4">Lipoprotein</fullName>
    </recommendedName>
</protein>
<dbReference type="RefSeq" id="WP_240252351.1">
    <property type="nucleotide sequence ID" value="NZ_JAKTTI010000002.1"/>
</dbReference>
<gene>
    <name evidence="2" type="ORF">MJG50_02040</name>
</gene>
<keyword evidence="1" id="KW-0472">Membrane</keyword>
<evidence type="ECO:0000256" key="1">
    <source>
        <dbReference type="SAM" id="Phobius"/>
    </source>
</evidence>
<keyword evidence="1" id="KW-0812">Transmembrane</keyword>
<sequence length="166" mass="18799">MKLSKKLVMMMIAIALPVTCFLFLYDFPKKINQDFNAFQYMAEDANSGETLKVSVIGTYKRPLFRDPVFTGKMIIDKYDFTKTYELIDVGFFQHEGGKMGALAYTSTHEGKTDLVLLGMIAIDDDFNGFTILLNENDGMQIESDFRIAAPATNYDEALQIENDTLK</sequence>
<dbReference type="AlphaFoldDB" id="A0AAW5DYL3"/>
<organism evidence="2 3">
    <name type="scientific">Fredinandcohnia quinoae</name>
    <dbReference type="NCBI Taxonomy" id="2918902"/>
    <lineage>
        <taxon>Bacteria</taxon>
        <taxon>Bacillati</taxon>
        <taxon>Bacillota</taxon>
        <taxon>Bacilli</taxon>
        <taxon>Bacillales</taxon>
        <taxon>Bacillaceae</taxon>
        <taxon>Fredinandcohnia</taxon>
    </lineage>
</organism>
<keyword evidence="1" id="KW-1133">Transmembrane helix</keyword>
<feature type="transmembrane region" description="Helical" evidence="1">
    <location>
        <begin position="7"/>
        <end position="25"/>
    </location>
</feature>
<proteinExistence type="predicted"/>
<evidence type="ECO:0000313" key="3">
    <source>
        <dbReference type="Proteomes" id="UP001431131"/>
    </source>
</evidence>
<evidence type="ECO:0000313" key="2">
    <source>
        <dbReference type="EMBL" id="MCH1624095.1"/>
    </source>
</evidence>
<accession>A0AAW5DYL3</accession>
<keyword evidence="3" id="KW-1185">Reference proteome</keyword>